<evidence type="ECO:0000313" key="5">
    <source>
        <dbReference type="Proteomes" id="UP000776252"/>
    </source>
</evidence>
<sequence>MKSKTVLLICIIASLIFTTVGCGKNTKSISTKEETPSVKTVQKYFSPYTGEQVTKEIFDNIAVLAIVENSVDARPQSGLNDADIVYETMAEGGISRFIALFQKESTKKIGPIRSARNYFLDISKEYNLPFAHCGGSEEALLKINREKLMSINEMTNASTYWRDSLRKAPHNLYTSTDKLRELIKNKKFAYSPTSVLKFNKSYWDNTKLSKASNVFLKMNKYYDTSYTYKNGLYLKSMDGKSSTDIEDTLPLSVKNVVVQITTIKTQTDGSHLDINLVGTGNGYVISNGKYVKMFWSKKTSTSQTLLTDDEGNNLPLNPGKTWWNIVDKSTIVNIK</sequence>
<accession>A0ABS6BP70</accession>
<evidence type="ECO:0000256" key="1">
    <source>
        <dbReference type="SAM" id="SignalP"/>
    </source>
</evidence>
<comment type="caution">
    <text evidence="4">The sequence shown here is derived from an EMBL/GenBank/DDBJ whole genome shotgun (WGS) entry which is preliminary data.</text>
</comment>
<name>A0ABS6BP70_9CLOT</name>
<evidence type="ECO:0000259" key="2">
    <source>
        <dbReference type="Pfam" id="PF11258"/>
    </source>
</evidence>
<feature type="chain" id="PRO_5045954065" evidence="1">
    <location>
        <begin position="23"/>
        <end position="335"/>
    </location>
</feature>
<feature type="domain" description="DUF3048" evidence="3">
    <location>
        <begin position="218"/>
        <end position="322"/>
    </location>
</feature>
<proteinExistence type="predicted"/>
<organism evidence="4 5">
    <name type="scientific">Clostridium frigoris</name>
    <dbReference type="NCBI Taxonomy" id="205327"/>
    <lineage>
        <taxon>Bacteria</taxon>
        <taxon>Bacillati</taxon>
        <taxon>Bacillota</taxon>
        <taxon>Clostridia</taxon>
        <taxon>Eubacteriales</taxon>
        <taxon>Clostridiaceae</taxon>
        <taxon>Clostridium</taxon>
    </lineage>
</organism>
<feature type="domain" description="DUF3048" evidence="2">
    <location>
        <begin position="49"/>
        <end position="188"/>
    </location>
</feature>
<reference evidence="4 5" key="1">
    <citation type="submission" date="2021-06" db="EMBL/GenBank/DDBJ databases">
        <title>Clostridia strains as spoilage organisms.</title>
        <authorList>
            <person name="Wambui J."/>
            <person name="Stephan R."/>
            <person name="Stevens M.J.A."/>
        </authorList>
    </citation>
    <scope>NUCLEOTIDE SEQUENCE [LARGE SCALE GENOMIC DNA]</scope>
    <source>
        <strain evidence="4 5">DSM 14204</strain>
    </source>
</reference>
<dbReference type="InterPro" id="IPR035328">
    <property type="entry name" value="DUF3048_C"/>
</dbReference>
<dbReference type="RefSeq" id="WP_216145915.1">
    <property type="nucleotide sequence ID" value="NZ_JAHLDV010000004.1"/>
</dbReference>
<dbReference type="EMBL" id="JAHLDV010000004">
    <property type="protein sequence ID" value="MBU3158704.1"/>
    <property type="molecule type" value="Genomic_DNA"/>
</dbReference>
<gene>
    <name evidence="4" type="ORF">KPL37_02805</name>
</gene>
<dbReference type="Pfam" id="PF17479">
    <property type="entry name" value="DUF3048_C"/>
    <property type="match status" value="1"/>
</dbReference>
<dbReference type="Proteomes" id="UP000776252">
    <property type="component" value="Unassembled WGS sequence"/>
</dbReference>
<keyword evidence="1" id="KW-0732">Signal</keyword>
<dbReference type="PROSITE" id="PS51257">
    <property type="entry name" value="PROKAR_LIPOPROTEIN"/>
    <property type="match status" value="1"/>
</dbReference>
<keyword evidence="5" id="KW-1185">Reference proteome</keyword>
<protein>
    <submittedName>
        <fullName evidence="4">DUF3048 domain-containing protein</fullName>
    </submittedName>
</protein>
<evidence type="ECO:0000313" key="4">
    <source>
        <dbReference type="EMBL" id="MBU3158704.1"/>
    </source>
</evidence>
<dbReference type="Pfam" id="PF11258">
    <property type="entry name" value="DUF3048"/>
    <property type="match status" value="1"/>
</dbReference>
<evidence type="ECO:0000259" key="3">
    <source>
        <dbReference type="Pfam" id="PF17479"/>
    </source>
</evidence>
<dbReference type="InterPro" id="IPR021416">
    <property type="entry name" value="DUF3048_N"/>
</dbReference>
<feature type="signal peptide" evidence="1">
    <location>
        <begin position="1"/>
        <end position="22"/>
    </location>
</feature>